<dbReference type="Gene3D" id="2.60.40.1470">
    <property type="entry name" value="ApaG domain"/>
    <property type="match status" value="1"/>
</dbReference>
<evidence type="ECO:0000259" key="1">
    <source>
        <dbReference type="PROSITE" id="PS51087"/>
    </source>
</evidence>
<proteinExistence type="predicted"/>
<dbReference type="SUPFAM" id="SSF110069">
    <property type="entry name" value="ApaG-like"/>
    <property type="match status" value="1"/>
</dbReference>
<reference evidence="2" key="1">
    <citation type="submission" date="2024-06" db="EMBL/GenBank/DDBJ databases">
        <title>Draft Genome Sequence of Deinococcus sonorensis Type Strain KR-87, a Biofilm Producing Representative of the Genus Deinococcus.</title>
        <authorList>
            <person name="Boren L.S."/>
            <person name="Grosso R.A."/>
            <person name="Hugenberg-Cox A.N."/>
            <person name="Hill J.T.E."/>
            <person name="Albert C.M."/>
            <person name="Tuohy J.M."/>
        </authorList>
    </citation>
    <scope>NUCLEOTIDE SEQUENCE</scope>
    <source>
        <strain evidence="2">KR-87</strain>
    </source>
</reference>
<feature type="domain" description="ApaG" evidence="1">
    <location>
        <begin position="9"/>
        <end position="131"/>
    </location>
</feature>
<sequence length="136" mass="15077">MTDDPPRPELPAPDLRVQVQVQLRPEPTRAGGQLYQYVIRIENHSDESWQLMAREWTITDATGQVTQVQGEGVVGQTPIIAPGGVFVYDSFVTLQRSPGTMRGAYLLRDAWGATTRLAIPEFRLGSGPDSEDRVLN</sequence>
<evidence type="ECO:0000313" key="2">
    <source>
        <dbReference type="EMBL" id="XBV85279.1"/>
    </source>
</evidence>
<name>A0AAU7U9Z2_9DEIO</name>
<dbReference type="RefSeq" id="WP_350243316.1">
    <property type="nucleotide sequence ID" value="NZ_CP158299.1"/>
</dbReference>
<protein>
    <submittedName>
        <fullName evidence="2">Co2+/Mg2+ efflux protein ApaG</fullName>
    </submittedName>
</protein>
<dbReference type="PANTHER" id="PTHR14289:SF16">
    <property type="entry name" value="POLYMERASE DELTA-INTERACTING PROTEIN 2"/>
    <property type="match status" value="1"/>
</dbReference>
<dbReference type="InterPro" id="IPR036767">
    <property type="entry name" value="ApaG_sf"/>
</dbReference>
<dbReference type="AlphaFoldDB" id="A0AAU7U9Z2"/>
<organism evidence="2">
    <name type="scientific">Deinococcus sonorensis KR-87</name>
    <dbReference type="NCBI Taxonomy" id="694439"/>
    <lineage>
        <taxon>Bacteria</taxon>
        <taxon>Thermotogati</taxon>
        <taxon>Deinococcota</taxon>
        <taxon>Deinococci</taxon>
        <taxon>Deinococcales</taxon>
        <taxon>Deinococcaceae</taxon>
        <taxon>Deinococcus</taxon>
    </lineage>
</organism>
<dbReference type="InterPro" id="IPR007474">
    <property type="entry name" value="ApaG_domain"/>
</dbReference>
<dbReference type="NCBIfam" id="NF003967">
    <property type="entry name" value="PRK05461.1"/>
    <property type="match status" value="1"/>
</dbReference>
<dbReference type="KEGG" id="dsc:ABOD76_17850"/>
<dbReference type="GO" id="GO:0070987">
    <property type="term" value="P:error-free translesion synthesis"/>
    <property type="evidence" value="ECO:0007669"/>
    <property type="project" value="TreeGrafter"/>
</dbReference>
<dbReference type="Pfam" id="PF04379">
    <property type="entry name" value="DUF525"/>
    <property type="match status" value="1"/>
</dbReference>
<dbReference type="PANTHER" id="PTHR14289">
    <property type="entry name" value="F-BOX ONLY PROTEIN 3"/>
    <property type="match status" value="1"/>
</dbReference>
<accession>A0AAU7U9Z2</accession>
<dbReference type="EMBL" id="CP158299">
    <property type="protein sequence ID" value="XBV85279.1"/>
    <property type="molecule type" value="Genomic_DNA"/>
</dbReference>
<dbReference type="PROSITE" id="PS51087">
    <property type="entry name" value="APAG"/>
    <property type="match status" value="1"/>
</dbReference>
<gene>
    <name evidence="2" type="primary">apaG</name>
    <name evidence="2" type="ORF">ABOD76_17850</name>
</gene>